<organism evidence="1 2">
    <name type="scientific">Brumimicrobium oceani</name>
    <dbReference type="NCBI Taxonomy" id="2100725"/>
    <lineage>
        <taxon>Bacteria</taxon>
        <taxon>Pseudomonadati</taxon>
        <taxon>Bacteroidota</taxon>
        <taxon>Flavobacteriia</taxon>
        <taxon>Flavobacteriales</taxon>
        <taxon>Crocinitomicaceae</taxon>
        <taxon>Brumimicrobium</taxon>
    </lineage>
</organism>
<proteinExistence type="predicted"/>
<keyword evidence="2" id="KW-1185">Reference proteome</keyword>
<reference evidence="1 2" key="1">
    <citation type="submission" date="2018-05" db="EMBL/GenBank/DDBJ databases">
        <title>Brumimicrobium oceani sp. nov., isolated from coastal sediment.</title>
        <authorList>
            <person name="Kou Y."/>
        </authorList>
    </citation>
    <scope>NUCLEOTIDE SEQUENCE [LARGE SCALE GENOMIC DNA]</scope>
    <source>
        <strain evidence="1 2">C305</strain>
    </source>
</reference>
<name>A0A2U2XHC9_9FLAO</name>
<dbReference type="Proteomes" id="UP000245370">
    <property type="component" value="Unassembled WGS sequence"/>
</dbReference>
<evidence type="ECO:0000313" key="1">
    <source>
        <dbReference type="EMBL" id="PWH87183.1"/>
    </source>
</evidence>
<evidence type="ECO:0000313" key="2">
    <source>
        <dbReference type="Proteomes" id="UP000245370"/>
    </source>
</evidence>
<dbReference type="SUPFAM" id="SSF48452">
    <property type="entry name" value="TPR-like"/>
    <property type="match status" value="2"/>
</dbReference>
<dbReference type="Gene3D" id="1.25.40.10">
    <property type="entry name" value="Tetratricopeptide repeat domain"/>
    <property type="match status" value="2"/>
</dbReference>
<dbReference type="EMBL" id="QFRJ01000001">
    <property type="protein sequence ID" value="PWH87183.1"/>
    <property type="molecule type" value="Genomic_DNA"/>
</dbReference>
<dbReference type="InterPro" id="IPR011990">
    <property type="entry name" value="TPR-like_helical_dom_sf"/>
</dbReference>
<gene>
    <name evidence="1" type="ORF">DIT68_02665</name>
</gene>
<dbReference type="RefSeq" id="WP_109358262.1">
    <property type="nucleotide sequence ID" value="NZ_QFRJ01000001.1"/>
</dbReference>
<evidence type="ECO:0008006" key="3">
    <source>
        <dbReference type="Google" id="ProtNLM"/>
    </source>
</evidence>
<accession>A0A2U2XHC9</accession>
<dbReference type="OrthoDB" id="739506at2"/>
<comment type="caution">
    <text evidence="1">The sequence shown here is derived from an EMBL/GenBank/DDBJ whole genome shotgun (WGS) entry which is preliminary data.</text>
</comment>
<dbReference type="AlphaFoldDB" id="A0A2U2XHC9"/>
<sequence>MKLNKVNLGIVCASLFVGVQGFSQNSNVVSAALEFQKYEPAFQKQDLTKAKSYLLEAKKYIDPAMTDESTKTDPKANYYNAVINYSLVEMAGLTSAEDLEVYKNDSILDVIEQSIKHTESKRRYKSDVDLFFNRKVGQAVSVGEMMFKQKKYQMAYAGFAGAYQVKQIANIQEEREAMRTNAIIAARNYIDTLSKSGEPEKAMEFISGALEMFPESEDLAIAGVNIALDNDDLAKAEAYFDAAAKSSPNNKVLFSNMGSIYLTAADKSYADFAAMEITDEGYQAKSDEVEELYAKAESNLQRAIKIDPEYAEAAYNLGVLYLGRGEKLKTTASQMDFNNPDYDKVSARSQEMYKNAIAPLEIYIKQDPNNSGVLNVLFQVHRNAGNTEKAIEYKKRADAAAAEGK</sequence>
<dbReference type="Pfam" id="PF13432">
    <property type="entry name" value="TPR_16"/>
    <property type="match status" value="1"/>
</dbReference>
<reference evidence="1 2" key="2">
    <citation type="submission" date="2018-05" db="EMBL/GenBank/DDBJ databases">
        <authorList>
            <person name="Lanie J.A."/>
            <person name="Ng W.-L."/>
            <person name="Kazmierczak K.M."/>
            <person name="Andrzejewski T.M."/>
            <person name="Davidsen T.M."/>
            <person name="Wayne K.J."/>
            <person name="Tettelin H."/>
            <person name="Glass J.I."/>
            <person name="Rusch D."/>
            <person name="Podicherti R."/>
            <person name="Tsui H.-C.T."/>
            <person name="Winkler M.E."/>
        </authorList>
    </citation>
    <scope>NUCLEOTIDE SEQUENCE [LARGE SCALE GENOMIC DNA]</scope>
    <source>
        <strain evidence="1 2">C305</strain>
    </source>
</reference>
<protein>
    <recommendedName>
        <fullName evidence="3">Tetratricopeptide repeat protein</fullName>
    </recommendedName>
</protein>